<protein>
    <submittedName>
        <fullName evidence="6">Serine protease HTRA2, mitochondrial-like</fullName>
    </submittedName>
</protein>
<dbReference type="GO" id="GO:0043065">
    <property type="term" value="P:positive regulation of apoptotic process"/>
    <property type="evidence" value="ECO:0007669"/>
    <property type="project" value="TreeGrafter"/>
</dbReference>
<dbReference type="SMART" id="SM00228">
    <property type="entry name" value="PDZ"/>
    <property type="match status" value="1"/>
</dbReference>
<dbReference type="PRINTS" id="PR00834">
    <property type="entry name" value="PROTEASES2C"/>
</dbReference>
<dbReference type="AlphaFoldDB" id="A0A8B8EEL5"/>
<evidence type="ECO:0000259" key="4">
    <source>
        <dbReference type="PROSITE" id="PS50106"/>
    </source>
</evidence>
<dbReference type="Proteomes" id="UP000694844">
    <property type="component" value="Chromosome 5"/>
</dbReference>
<evidence type="ECO:0000256" key="3">
    <source>
        <dbReference type="ARBA" id="ARBA00022801"/>
    </source>
</evidence>
<dbReference type="PANTHER" id="PTHR22939:SF129">
    <property type="entry name" value="SERINE PROTEASE HTRA2, MITOCHONDRIAL"/>
    <property type="match status" value="1"/>
</dbReference>
<dbReference type="PROSITE" id="PS50106">
    <property type="entry name" value="PDZ"/>
    <property type="match status" value="1"/>
</dbReference>
<evidence type="ECO:0000256" key="1">
    <source>
        <dbReference type="ARBA" id="ARBA00010541"/>
    </source>
</evidence>
<dbReference type="InterPro" id="IPR001478">
    <property type="entry name" value="PDZ"/>
</dbReference>
<dbReference type="InterPro" id="IPR041489">
    <property type="entry name" value="PDZ_6"/>
</dbReference>
<dbReference type="KEGG" id="cvn:111133695"/>
<dbReference type="SUPFAM" id="SSF50156">
    <property type="entry name" value="PDZ domain-like"/>
    <property type="match status" value="1"/>
</dbReference>
<dbReference type="InterPro" id="IPR001940">
    <property type="entry name" value="Peptidase_S1C"/>
</dbReference>
<name>A0A8B8EEL5_CRAVI</name>
<evidence type="ECO:0000313" key="6">
    <source>
        <dbReference type="RefSeq" id="XP_022338016.1"/>
    </source>
</evidence>
<dbReference type="GeneID" id="111133695"/>
<dbReference type="Gene3D" id="2.40.10.120">
    <property type="match status" value="1"/>
</dbReference>
<reference evidence="6" key="1">
    <citation type="submission" date="2025-08" db="UniProtKB">
        <authorList>
            <consortium name="RefSeq"/>
        </authorList>
    </citation>
    <scope>IDENTIFICATION</scope>
    <source>
        <tissue evidence="6">Whole sample</tissue>
    </source>
</reference>
<dbReference type="PANTHER" id="PTHR22939">
    <property type="entry name" value="SERINE PROTEASE FAMILY S1C HTRA-RELATED"/>
    <property type="match status" value="1"/>
</dbReference>
<accession>A0A8B8EEL5</accession>
<keyword evidence="2" id="KW-0645">Protease</keyword>
<dbReference type="OrthoDB" id="4217619at2759"/>
<feature type="domain" description="PDZ" evidence="4">
    <location>
        <begin position="337"/>
        <end position="409"/>
    </location>
</feature>
<dbReference type="RefSeq" id="XP_022338016.1">
    <property type="nucleotide sequence ID" value="XM_022482308.1"/>
</dbReference>
<dbReference type="InterPro" id="IPR036034">
    <property type="entry name" value="PDZ_sf"/>
</dbReference>
<dbReference type="GO" id="GO:0004252">
    <property type="term" value="F:serine-type endopeptidase activity"/>
    <property type="evidence" value="ECO:0007669"/>
    <property type="project" value="InterPro"/>
</dbReference>
<proteinExistence type="inferred from homology"/>
<dbReference type="Gene3D" id="2.30.42.10">
    <property type="match status" value="1"/>
</dbReference>
<dbReference type="GO" id="GO:0006508">
    <property type="term" value="P:proteolysis"/>
    <property type="evidence" value="ECO:0007669"/>
    <property type="project" value="UniProtKB-KW"/>
</dbReference>
<comment type="similarity">
    <text evidence="1">Belongs to the peptidase S1C family.</text>
</comment>
<dbReference type="Pfam" id="PF13365">
    <property type="entry name" value="Trypsin_2"/>
    <property type="match status" value="1"/>
</dbReference>
<dbReference type="SUPFAM" id="SSF50494">
    <property type="entry name" value="Trypsin-like serine proteases"/>
    <property type="match status" value="1"/>
</dbReference>
<dbReference type="Pfam" id="PF17820">
    <property type="entry name" value="PDZ_6"/>
    <property type="match status" value="1"/>
</dbReference>
<dbReference type="GO" id="GO:0012501">
    <property type="term" value="P:programmed cell death"/>
    <property type="evidence" value="ECO:0007669"/>
    <property type="project" value="TreeGrafter"/>
</dbReference>
<gene>
    <name evidence="6" type="primary">LOC111133695</name>
</gene>
<evidence type="ECO:0000313" key="5">
    <source>
        <dbReference type="Proteomes" id="UP000694844"/>
    </source>
</evidence>
<organism evidence="5 6">
    <name type="scientific">Crassostrea virginica</name>
    <name type="common">Eastern oyster</name>
    <dbReference type="NCBI Taxonomy" id="6565"/>
    <lineage>
        <taxon>Eukaryota</taxon>
        <taxon>Metazoa</taxon>
        <taxon>Spiralia</taxon>
        <taxon>Lophotrochozoa</taxon>
        <taxon>Mollusca</taxon>
        <taxon>Bivalvia</taxon>
        <taxon>Autobranchia</taxon>
        <taxon>Pteriomorphia</taxon>
        <taxon>Ostreida</taxon>
        <taxon>Ostreoidea</taxon>
        <taxon>Ostreidae</taxon>
        <taxon>Crassostrea</taxon>
    </lineage>
</organism>
<keyword evidence="3" id="KW-0378">Hydrolase</keyword>
<evidence type="ECO:0000256" key="2">
    <source>
        <dbReference type="ARBA" id="ARBA00022670"/>
    </source>
</evidence>
<dbReference type="InterPro" id="IPR009003">
    <property type="entry name" value="Peptidase_S1_PA"/>
</dbReference>
<keyword evidence="5" id="KW-1185">Reference proteome</keyword>
<sequence length="422" mass="46128">MTALQGKNFLISNILRRKCFGEFKQIVSRNKFTCSTFHSSPKFKFTASRFLIRTRHILSASLLSTCVVYYFYTKHQKRTKLETESWTDWKKILQTVCDRGLFVKAECDGGSRRTQFNFIADIVEQAQPAVVFIEVVKGRGFGHVHSSGSGFIVRPDGLILTNAHVVAGASRVQVYLNDGEKVQGVVQAVDQVYDLATVKVQRSNLPTLALGRSSEVRPGEWVVALGSPFNLQKTVTAGIVSNPGRETMGNLTKSPPMIQHDAVINVGNSGGPLINLDGEAIGINTMTLTSGISFALPSDMAVDFLNRAKRVEGKFSQPPAKRRYVGVSVMTLTPDLLANLRRRSTNFPSNIEQGIVIASVISGSPAHQMGLLPRDVITHINGKVVTSTSDFFKAVEVGDRLTLQIARGTGTFSVSVVPEEVD</sequence>